<dbReference type="CDD" id="cd00609">
    <property type="entry name" value="AAT_like"/>
    <property type="match status" value="1"/>
</dbReference>
<keyword evidence="8" id="KW-0804">Transcription</keyword>
<evidence type="ECO:0000256" key="1">
    <source>
        <dbReference type="ARBA" id="ARBA00001933"/>
    </source>
</evidence>
<evidence type="ECO:0000256" key="5">
    <source>
        <dbReference type="ARBA" id="ARBA00022898"/>
    </source>
</evidence>
<keyword evidence="5" id="KW-0663">Pyridoxal phosphate</keyword>
<proteinExistence type="inferred from homology"/>
<dbReference type="InterPro" id="IPR015424">
    <property type="entry name" value="PyrdxlP-dep_Trfase"/>
</dbReference>
<evidence type="ECO:0000256" key="2">
    <source>
        <dbReference type="ARBA" id="ARBA00005384"/>
    </source>
</evidence>
<gene>
    <name evidence="10" type="ORF">DET55_14510</name>
</gene>
<dbReference type="PANTHER" id="PTHR46577">
    <property type="entry name" value="HTH-TYPE TRANSCRIPTIONAL REGULATORY PROTEIN GABR"/>
    <property type="match status" value="1"/>
</dbReference>
<keyword evidence="3" id="KW-0032">Aminotransferase</keyword>
<dbReference type="PROSITE" id="PS50949">
    <property type="entry name" value="HTH_GNTR"/>
    <property type="match status" value="1"/>
</dbReference>
<organism evidence="10 11">
    <name type="scientific">Bacillus mycoides</name>
    <dbReference type="NCBI Taxonomy" id="1405"/>
    <lineage>
        <taxon>Bacteria</taxon>
        <taxon>Bacillati</taxon>
        <taxon>Bacillota</taxon>
        <taxon>Bacilli</taxon>
        <taxon>Bacillales</taxon>
        <taxon>Bacillaceae</taxon>
        <taxon>Bacillus</taxon>
        <taxon>Bacillus cereus group</taxon>
    </lineage>
</organism>
<feature type="domain" description="HTH gntR-type" evidence="9">
    <location>
        <begin position="12"/>
        <end position="80"/>
    </location>
</feature>
<sequence>MNQYNKDKSLKIPKYIQIIEYIKNKISVGEWTIGSKIYSQRKLANMFNVNRSTVITALEELQAEGLIEGKRGVGNIVANNTWSLLTNNPQNWNNHVNTGFHQPSRIMVQQINEAESNSNLIQLSKGELSPELFPLMQMKQSIKELANEIEAFGYEEPKGFFPLRQSISTYLKSHGIKASPDSILIVSGALQALDLISVGLLKPKSTVLLERPSYLYSLHVFQSAGMLLAGLPVDNEGIITKSILAQKQKSQQSILYTIPSFHNPTGYIMSEPRRAELLRVCKEERIPIIEDDIYRELWIDEEPPLALKAKDINGQVLYLGSLSKTLTPGLRIGWVVGPQSVINSLADIKMQSDYGSSSLSQRIAFKWLSSGFYQEHVLFVRKQLKVRRDALIGWLEKYLQDIVTWEVPQGGLFIWVHIKKIVSMRSLFSMALAKGILINPGHIYGQDEGQYIRLSYAYASLVDLEKGIYELSKIIRTL</sequence>
<protein>
    <submittedName>
        <fullName evidence="10">GntR family transcriptional regulator of abcA and norABC</fullName>
    </submittedName>
</protein>
<evidence type="ECO:0000256" key="6">
    <source>
        <dbReference type="ARBA" id="ARBA00023015"/>
    </source>
</evidence>
<comment type="similarity">
    <text evidence="2">In the C-terminal section; belongs to the class-I pyridoxal-phosphate-dependent aminotransferase family.</text>
</comment>
<evidence type="ECO:0000313" key="11">
    <source>
        <dbReference type="Proteomes" id="UP000256530"/>
    </source>
</evidence>
<dbReference type="InterPro" id="IPR000524">
    <property type="entry name" value="Tscrpt_reg_HTH_GntR"/>
</dbReference>
<dbReference type="Proteomes" id="UP000256530">
    <property type="component" value="Unassembled WGS sequence"/>
</dbReference>
<dbReference type="RefSeq" id="WP_016093929.1">
    <property type="nucleotide sequence ID" value="NZ_QTTY01000045.1"/>
</dbReference>
<dbReference type="GO" id="GO:0003700">
    <property type="term" value="F:DNA-binding transcription factor activity"/>
    <property type="evidence" value="ECO:0007669"/>
    <property type="project" value="InterPro"/>
</dbReference>
<dbReference type="InterPro" id="IPR015421">
    <property type="entry name" value="PyrdxlP-dep_Trfase_major"/>
</dbReference>
<dbReference type="InterPro" id="IPR036388">
    <property type="entry name" value="WH-like_DNA-bd_sf"/>
</dbReference>
<dbReference type="AlphaFoldDB" id="A0A3D9TY12"/>
<dbReference type="GO" id="GO:0008483">
    <property type="term" value="F:transaminase activity"/>
    <property type="evidence" value="ECO:0007669"/>
    <property type="project" value="UniProtKB-KW"/>
</dbReference>
<name>A0A3D9TY12_BACMY</name>
<comment type="cofactor">
    <cofactor evidence="1">
        <name>pyridoxal 5'-phosphate</name>
        <dbReference type="ChEBI" id="CHEBI:597326"/>
    </cofactor>
</comment>
<dbReference type="PRINTS" id="PR00035">
    <property type="entry name" value="HTHGNTR"/>
</dbReference>
<evidence type="ECO:0000256" key="3">
    <source>
        <dbReference type="ARBA" id="ARBA00022576"/>
    </source>
</evidence>
<comment type="caution">
    <text evidence="10">The sequence shown here is derived from an EMBL/GenBank/DDBJ whole genome shotgun (WGS) entry which is preliminary data.</text>
</comment>
<dbReference type="PANTHER" id="PTHR46577:SF2">
    <property type="entry name" value="TRANSCRIPTIONAL REGULATORY PROTEIN"/>
    <property type="match status" value="1"/>
</dbReference>
<keyword evidence="4" id="KW-0808">Transferase</keyword>
<dbReference type="Gene3D" id="1.10.10.10">
    <property type="entry name" value="Winged helix-like DNA-binding domain superfamily/Winged helix DNA-binding domain"/>
    <property type="match status" value="1"/>
</dbReference>
<dbReference type="SMART" id="SM00345">
    <property type="entry name" value="HTH_GNTR"/>
    <property type="match status" value="1"/>
</dbReference>
<dbReference type="FunFam" id="3.40.640.10:FF:000023">
    <property type="entry name" value="Transcriptional regulator, GntR family"/>
    <property type="match status" value="1"/>
</dbReference>
<accession>A0A3D9TY12</accession>
<dbReference type="Pfam" id="PF00155">
    <property type="entry name" value="Aminotran_1_2"/>
    <property type="match status" value="1"/>
</dbReference>
<dbReference type="Pfam" id="PF00392">
    <property type="entry name" value="GntR"/>
    <property type="match status" value="1"/>
</dbReference>
<evidence type="ECO:0000256" key="8">
    <source>
        <dbReference type="ARBA" id="ARBA00023163"/>
    </source>
</evidence>
<evidence type="ECO:0000256" key="4">
    <source>
        <dbReference type="ARBA" id="ARBA00022679"/>
    </source>
</evidence>
<keyword evidence="6" id="KW-0805">Transcription regulation</keyword>
<evidence type="ECO:0000313" key="10">
    <source>
        <dbReference type="EMBL" id="REF17661.1"/>
    </source>
</evidence>
<evidence type="ECO:0000259" key="9">
    <source>
        <dbReference type="PROSITE" id="PS50949"/>
    </source>
</evidence>
<dbReference type="SUPFAM" id="SSF46785">
    <property type="entry name" value="Winged helix' DNA-binding domain"/>
    <property type="match status" value="1"/>
</dbReference>
<dbReference type="InterPro" id="IPR004839">
    <property type="entry name" value="Aminotransferase_I/II_large"/>
</dbReference>
<dbReference type="EMBL" id="QTTY01000045">
    <property type="protein sequence ID" value="REF17661.1"/>
    <property type="molecule type" value="Genomic_DNA"/>
</dbReference>
<dbReference type="InterPro" id="IPR051446">
    <property type="entry name" value="HTH_trans_reg/aminotransferase"/>
</dbReference>
<dbReference type="Gene3D" id="3.90.1150.10">
    <property type="entry name" value="Aspartate Aminotransferase, domain 1"/>
    <property type="match status" value="1"/>
</dbReference>
<dbReference type="SUPFAM" id="SSF53383">
    <property type="entry name" value="PLP-dependent transferases"/>
    <property type="match status" value="1"/>
</dbReference>
<dbReference type="InterPro" id="IPR015422">
    <property type="entry name" value="PyrdxlP-dep_Trfase_small"/>
</dbReference>
<dbReference type="GO" id="GO:0003677">
    <property type="term" value="F:DNA binding"/>
    <property type="evidence" value="ECO:0007669"/>
    <property type="project" value="UniProtKB-KW"/>
</dbReference>
<reference evidence="10 11" key="1">
    <citation type="submission" date="2018-08" db="EMBL/GenBank/DDBJ databases">
        <title>Freshwater and sediment microbial communities from various areas in North America, analyzing microbe dynamics in response to fracking.</title>
        <authorList>
            <person name="Lamendella R."/>
        </authorList>
    </citation>
    <scope>NUCLEOTIDE SEQUENCE [LARGE SCALE GENOMIC DNA]</scope>
    <source>
        <strain evidence="10 11">DB-1</strain>
    </source>
</reference>
<keyword evidence="7" id="KW-0238">DNA-binding</keyword>
<dbReference type="InterPro" id="IPR036390">
    <property type="entry name" value="WH_DNA-bd_sf"/>
</dbReference>
<dbReference type="CDD" id="cd07377">
    <property type="entry name" value="WHTH_GntR"/>
    <property type="match status" value="1"/>
</dbReference>
<dbReference type="Gene3D" id="3.40.640.10">
    <property type="entry name" value="Type I PLP-dependent aspartate aminotransferase-like (Major domain)"/>
    <property type="match status" value="1"/>
</dbReference>
<evidence type="ECO:0000256" key="7">
    <source>
        <dbReference type="ARBA" id="ARBA00023125"/>
    </source>
</evidence>
<dbReference type="GO" id="GO:0030170">
    <property type="term" value="F:pyridoxal phosphate binding"/>
    <property type="evidence" value="ECO:0007669"/>
    <property type="project" value="InterPro"/>
</dbReference>